<gene>
    <name evidence="3" type="ORF">SCA03_55960</name>
</gene>
<evidence type="ECO:0000313" key="3">
    <source>
        <dbReference type="EMBL" id="GEB53045.1"/>
    </source>
</evidence>
<dbReference type="Pfam" id="PF14145">
    <property type="entry name" value="YrhK"/>
    <property type="match status" value="1"/>
</dbReference>
<sequence>MDEQREPRSLVIRIHHEELVVRRRYEAASILNDVLIAVWFIVGSVLFFSTAWATPGTWCFLLGSVQLLIRPLIRFSRHLHLQRVRADKQEARDTALADGGADASGDY</sequence>
<dbReference type="Proteomes" id="UP000319210">
    <property type="component" value="Unassembled WGS sequence"/>
</dbReference>
<evidence type="ECO:0000313" key="4">
    <source>
        <dbReference type="Proteomes" id="UP000319210"/>
    </source>
</evidence>
<accession>A0A4Y3R5X0</accession>
<protein>
    <recommendedName>
        <fullName evidence="2">YrhK domain-containing protein</fullName>
    </recommendedName>
</protein>
<reference evidence="3 4" key="1">
    <citation type="submission" date="2019-06" db="EMBL/GenBank/DDBJ databases">
        <title>Whole genome shotgun sequence of Streptomyces cacaoi subsp. cacaoi NBRC 12748.</title>
        <authorList>
            <person name="Hosoyama A."/>
            <person name="Uohara A."/>
            <person name="Ohji S."/>
            <person name="Ichikawa N."/>
        </authorList>
    </citation>
    <scope>NUCLEOTIDE SEQUENCE [LARGE SCALE GENOMIC DNA]</scope>
    <source>
        <strain evidence="3 4">NBRC 12748</strain>
    </source>
</reference>
<evidence type="ECO:0000256" key="1">
    <source>
        <dbReference type="SAM" id="Phobius"/>
    </source>
</evidence>
<keyword evidence="4" id="KW-1185">Reference proteome</keyword>
<feature type="domain" description="YrhK" evidence="2">
    <location>
        <begin position="23"/>
        <end position="78"/>
    </location>
</feature>
<dbReference type="AlphaFoldDB" id="A0A4Y3R5X0"/>
<feature type="transmembrane region" description="Helical" evidence="1">
    <location>
        <begin position="30"/>
        <end position="49"/>
    </location>
</feature>
<evidence type="ECO:0000259" key="2">
    <source>
        <dbReference type="Pfam" id="PF14145"/>
    </source>
</evidence>
<dbReference type="RefSeq" id="WP_030886434.1">
    <property type="nucleotide sequence ID" value="NZ_BJMM01000041.1"/>
</dbReference>
<name>A0A4Y3R5X0_STRCI</name>
<dbReference type="EMBL" id="BJMM01000041">
    <property type="protein sequence ID" value="GEB53045.1"/>
    <property type="molecule type" value="Genomic_DNA"/>
</dbReference>
<dbReference type="OrthoDB" id="5519470at2"/>
<keyword evidence="1" id="KW-1133">Transmembrane helix</keyword>
<proteinExistence type="predicted"/>
<comment type="caution">
    <text evidence="3">The sequence shown here is derived from an EMBL/GenBank/DDBJ whole genome shotgun (WGS) entry which is preliminary data.</text>
</comment>
<keyword evidence="1" id="KW-0812">Transmembrane</keyword>
<organism evidence="3 4">
    <name type="scientific">Streptomyces cacaoi</name>
    <dbReference type="NCBI Taxonomy" id="1898"/>
    <lineage>
        <taxon>Bacteria</taxon>
        <taxon>Bacillati</taxon>
        <taxon>Actinomycetota</taxon>
        <taxon>Actinomycetes</taxon>
        <taxon>Kitasatosporales</taxon>
        <taxon>Streptomycetaceae</taxon>
        <taxon>Streptomyces</taxon>
    </lineage>
</organism>
<keyword evidence="1" id="KW-0472">Membrane</keyword>
<dbReference type="InterPro" id="IPR025424">
    <property type="entry name" value="YrhK_domain"/>
</dbReference>